<name>E4WY51_OIKDI</name>
<dbReference type="EMBL" id="FN654735">
    <property type="protein sequence ID" value="CBY36188.1"/>
    <property type="molecule type" value="Genomic_DNA"/>
</dbReference>
<accession>E4WY51</accession>
<dbReference type="OrthoDB" id="10461233at2759"/>
<dbReference type="InParanoid" id="E4WY51"/>
<sequence length="275" mass="32091">MSEYGRFVSTNTFFLGTVSLNDYINTLDVHRSLFQELQLDREEFRGADDIFERFSGTNTFGPFELEHLRKAGSITQKQHKAFKELYITLTIDQAVGIDYRLPSPDYENRYWVLHKDENDIIRVAKAELTDDFQVDITMLDRNIFLSSADSFSSDYWSEPSIGFFPNGNYNPFDEWMTMRKLDMHIRAEDPPSFFKSCFGRKPSLNMCTKLMSDQRVPKDHEIISKCQRIIQTRAFATNDDHHPSFGGDLDLANRLEMHDTTSQTPRTTRTRAYQN</sequence>
<dbReference type="EMBL" id="FN653018">
    <property type="protein sequence ID" value="CBY22295.1"/>
    <property type="molecule type" value="Genomic_DNA"/>
</dbReference>
<organism evidence="1">
    <name type="scientific">Oikopleura dioica</name>
    <name type="common">Tunicate</name>
    <dbReference type="NCBI Taxonomy" id="34765"/>
    <lineage>
        <taxon>Eukaryota</taxon>
        <taxon>Metazoa</taxon>
        <taxon>Chordata</taxon>
        <taxon>Tunicata</taxon>
        <taxon>Appendicularia</taxon>
        <taxon>Copelata</taxon>
        <taxon>Oikopleuridae</taxon>
        <taxon>Oikopleura</taxon>
    </lineage>
</organism>
<dbReference type="EMBL" id="FN654545">
    <property type="protein sequence ID" value="CBY34787.1"/>
    <property type="molecule type" value="Genomic_DNA"/>
</dbReference>
<protein>
    <submittedName>
        <fullName evidence="1">Uncharacterized protein</fullName>
    </submittedName>
</protein>
<keyword evidence="4" id="KW-1185">Reference proteome</keyword>
<evidence type="ECO:0000313" key="1">
    <source>
        <dbReference type="EMBL" id="CBY22295.1"/>
    </source>
</evidence>
<evidence type="ECO:0000313" key="3">
    <source>
        <dbReference type="EMBL" id="CBY36188.1"/>
    </source>
</evidence>
<evidence type="ECO:0000313" key="4">
    <source>
        <dbReference type="Proteomes" id="UP000001307"/>
    </source>
</evidence>
<reference evidence="1" key="1">
    <citation type="journal article" date="2010" name="Science">
        <title>Plasticity of animal genome architecture unmasked by rapid evolution of a pelagic tunicate.</title>
        <authorList>
            <person name="Denoeud F."/>
            <person name="Henriet S."/>
            <person name="Mungpakdee S."/>
            <person name="Aury J.M."/>
            <person name="Da Silva C."/>
            <person name="Brinkmann H."/>
            <person name="Mikhaleva J."/>
            <person name="Olsen L.C."/>
            <person name="Jubin C."/>
            <person name="Canestro C."/>
            <person name="Bouquet J.M."/>
            <person name="Danks G."/>
            <person name="Poulain J."/>
            <person name="Campsteijn C."/>
            <person name="Adamski M."/>
            <person name="Cross I."/>
            <person name="Yadetie F."/>
            <person name="Muffato M."/>
            <person name="Louis A."/>
            <person name="Butcher S."/>
            <person name="Tsagkogeorga G."/>
            <person name="Konrad A."/>
            <person name="Singh S."/>
            <person name="Jensen M.F."/>
            <person name="Cong E.H."/>
            <person name="Eikeseth-Otteraa H."/>
            <person name="Noel B."/>
            <person name="Anthouard V."/>
            <person name="Porcel B.M."/>
            <person name="Kachouri-Lafond R."/>
            <person name="Nishino A."/>
            <person name="Ugolini M."/>
            <person name="Chourrout P."/>
            <person name="Nishida H."/>
            <person name="Aasland R."/>
            <person name="Huzurbazar S."/>
            <person name="Westhof E."/>
            <person name="Delsuc F."/>
            <person name="Lehrach H."/>
            <person name="Reinhardt R."/>
            <person name="Weissenbach J."/>
            <person name="Roy S.W."/>
            <person name="Artiguenave F."/>
            <person name="Postlethwait J.H."/>
            <person name="Manak J.R."/>
            <person name="Thompson E.M."/>
            <person name="Jaillon O."/>
            <person name="Du Pasquier L."/>
            <person name="Boudinot P."/>
            <person name="Liberles D.A."/>
            <person name="Volff J.N."/>
            <person name="Philippe H."/>
            <person name="Lenhard B."/>
            <person name="Roest Crollius H."/>
            <person name="Wincker P."/>
            <person name="Chourrout D."/>
        </authorList>
    </citation>
    <scope>NUCLEOTIDE SEQUENCE [LARGE SCALE GENOMIC DNA]</scope>
</reference>
<dbReference type="Proteomes" id="UP000011014">
    <property type="component" value="Unassembled WGS sequence"/>
</dbReference>
<dbReference type="Proteomes" id="UP000001307">
    <property type="component" value="Unassembled WGS sequence"/>
</dbReference>
<proteinExistence type="predicted"/>
<gene>
    <name evidence="1" type="ORF">GSOID_T00011852001</name>
    <name evidence="2" type="ORF">GSOID_T00024824001</name>
    <name evidence="3" type="ORF">GSOID_T00028673001</name>
</gene>
<dbReference type="AlphaFoldDB" id="E4WY51"/>
<evidence type="ECO:0000313" key="2">
    <source>
        <dbReference type="EMBL" id="CBY34787.1"/>
    </source>
</evidence>